<keyword evidence="1" id="KW-0812">Transmembrane</keyword>
<evidence type="ECO:0000313" key="2">
    <source>
        <dbReference type="EMBL" id="ETA86197.1"/>
    </source>
</evidence>
<dbReference type="HOGENOM" id="CLU_3140473_0_0_6"/>
<proteinExistence type="predicted"/>
<evidence type="ECO:0000256" key="1">
    <source>
        <dbReference type="SAM" id="Phobius"/>
    </source>
</evidence>
<sequence length="49" mass="5686">MADPAVVDPYLDIFRLEFSRVIFIEFELAARLFGGVAFFIVIVFPLMWC</sequence>
<reference evidence="2 3" key="1">
    <citation type="journal article" date="2014" name="Genome Announc.">
        <title>Whole-Genome Sequencing of Salmonella enterica subsp. enterica Serovar Cubana Strains Isolated from Agricultural Sources.</title>
        <authorList>
            <person name="Benahmed F.H."/>
            <person name="Gopinath G.R."/>
            <person name="Wang H."/>
            <person name="Jean-Gilles Beaubrun J."/>
            <person name="Grim C."/>
            <person name="Cheng C.M."/>
            <person name="McClelland M."/>
            <person name="Ayers S."/>
            <person name="Abbott J."/>
            <person name="Desai P."/>
            <person name="Frye J.G."/>
            <person name="Weinstock G."/>
            <person name="Hammack T.S."/>
            <person name="Hanes D.E."/>
            <person name="Rasmussen M.A."/>
            <person name="Davidson M.K."/>
        </authorList>
    </citation>
    <scope>NUCLEOTIDE SEQUENCE [LARGE SCALE GENOMIC DNA]</scope>
    <source>
        <strain evidence="2">76814</strain>
    </source>
</reference>
<feature type="transmembrane region" description="Helical" evidence="1">
    <location>
        <begin position="28"/>
        <end position="48"/>
    </location>
</feature>
<accession>V7IMT7</accession>
<comment type="caution">
    <text evidence="2">The sequence shown here is derived from an EMBL/GenBank/DDBJ whole genome shotgun (WGS) entry which is preliminary data.</text>
</comment>
<dbReference type="AlphaFoldDB" id="V7IMT7"/>
<evidence type="ECO:0000313" key="3">
    <source>
        <dbReference type="Proteomes" id="UP000018534"/>
    </source>
</evidence>
<name>V7IMT7_SALET</name>
<keyword evidence="1" id="KW-1133">Transmembrane helix</keyword>
<gene>
    <name evidence="2" type="ORF">A628_03846</name>
</gene>
<dbReference type="Proteomes" id="UP000018534">
    <property type="component" value="Unassembled WGS sequence"/>
</dbReference>
<organism evidence="2 3">
    <name type="scientific">Salmonella enterica subsp. enterica serovar Cubana str. 76814</name>
    <dbReference type="NCBI Taxonomy" id="1192560"/>
    <lineage>
        <taxon>Bacteria</taxon>
        <taxon>Pseudomonadati</taxon>
        <taxon>Pseudomonadota</taxon>
        <taxon>Gammaproteobacteria</taxon>
        <taxon>Enterobacterales</taxon>
        <taxon>Enterobacteriaceae</taxon>
        <taxon>Salmonella</taxon>
    </lineage>
</organism>
<dbReference type="EMBL" id="AZGR01000083">
    <property type="protein sequence ID" value="ETA86197.1"/>
    <property type="molecule type" value="Genomic_DNA"/>
</dbReference>
<keyword evidence="1" id="KW-0472">Membrane</keyword>
<protein>
    <submittedName>
        <fullName evidence="2">Uncharacterized protein</fullName>
    </submittedName>
</protein>